<proteinExistence type="predicted"/>
<protein>
    <submittedName>
        <fullName evidence="3">Putative ATP synthase protein I</fullName>
    </submittedName>
</protein>
<feature type="transmembrane region" description="Helical" evidence="2">
    <location>
        <begin position="12"/>
        <end position="37"/>
    </location>
</feature>
<evidence type="ECO:0000313" key="3">
    <source>
        <dbReference type="EMBL" id="CUR61504.1"/>
    </source>
</evidence>
<feature type="transmembrane region" description="Helical" evidence="2">
    <location>
        <begin position="43"/>
        <end position="67"/>
    </location>
</feature>
<evidence type="ECO:0000256" key="1">
    <source>
        <dbReference type="SAM" id="MobiDB-lite"/>
    </source>
</evidence>
<gene>
    <name evidence="3" type="ORF">NOCA1250053</name>
</gene>
<keyword evidence="2" id="KW-0472">Membrane</keyword>
<dbReference type="AlphaFoldDB" id="A0A2P2CHN0"/>
<feature type="compositionally biased region" description="Low complexity" evidence="1">
    <location>
        <begin position="142"/>
        <end position="158"/>
    </location>
</feature>
<accession>A0A2P2CHN0</accession>
<sequence>MTTESTQDTRTGFPPLLGALAAGAAGVLVLVVAAALVDDRAAVVGAAGGGVLTLAVFAAGIAVVTVVARLMPSASLLVALMTYALQLLVLALCVAALERSGVTEDDLSRGWFAAAVIAVAMLWIAGQLVAATRQRIPAYDLAPDASPDASPEPVAADEPAGHPGGER</sequence>
<feature type="transmembrane region" description="Helical" evidence="2">
    <location>
        <begin position="74"/>
        <end position="97"/>
    </location>
</feature>
<organism evidence="3">
    <name type="scientific">metagenome</name>
    <dbReference type="NCBI Taxonomy" id="256318"/>
    <lineage>
        <taxon>unclassified sequences</taxon>
        <taxon>metagenomes</taxon>
    </lineage>
</organism>
<evidence type="ECO:0000256" key="2">
    <source>
        <dbReference type="SAM" id="Phobius"/>
    </source>
</evidence>
<feature type="transmembrane region" description="Helical" evidence="2">
    <location>
        <begin position="109"/>
        <end position="130"/>
    </location>
</feature>
<reference evidence="3" key="1">
    <citation type="submission" date="2015-08" db="EMBL/GenBank/DDBJ databases">
        <authorList>
            <person name="Babu N.S."/>
            <person name="Beckwith C.J."/>
            <person name="Beseler K.G."/>
            <person name="Brison A."/>
            <person name="Carone J.V."/>
            <person name="Caskin T.P."/>
            <person name="Diamond M."/>
            <person name="Durham M.E."/>
            <person name="Foxe J.M."/>
            <person name="Go M."/>
            <person name="Henderson B.A."/>
            <person name="Jones I.B."/>
            <person name="McGettigan J.A."/>
            <person name="Micheletti S.J."/>
            <person name="Nasrallah M.E."/>
            <person name="Ortiz D."/>
            <person name="Piller C.R."/>
            <person name="Privatt S.R."/>
            <person name="Schneider S.L."/>
            <person name="Sharp S."/>
            <person name="Smith T.C."/>
            <person name="Stanton J.D."/>
            <person name="Ullery H.E."/>
            <person name="Wilson R.J."/>
            <person name="Serrano M.G."/>
            <person name="Buck G."/>
            <person name="Lee V."/>
            <person name="Wang Y."/>
            <person name="Carvalho R."/>
            <person name="Voegtly L."/>
            <person name="Shi R."/>
            <person name="Duckworth R."/>
            <person name="Johnson A."/>
            <person name="Loviza R."/>
            <person name="Walstead R."/>
            <person name="Shah Z."/>
            <person name="Kiflezghi M."/>
            <person name="Wade K."/>
            <person name="Ball S.L."/>
            <person name="Bradley K.W."/>
            <person name="Asai D.J."/>
            <person name="Bowman C.A."/>
            <person name="Russell D.A."/>
            <person name="Pope W.H."/>
            <person name="Jacobs-Sera D."/>
            <person name="Hendrix R.W."/>
            <person name="Hatfull G.F."/>
        </authorList>
    </citation>
    <scope>NUCLEOTIDE SEQUENCE</scope>
</reference>
<keyword evidence="2" id="KW-1133">Transmembrane helix</keyword>
<dbReference type="EMBL" id="CZKB01000018">
    <property type="protein sequence ID" value="CUR61504.1"/>
    <property type="molecule type" value="Genomic_DNA"/>
</dbReference>
<name>A0A2P2CHN0_9ZZZZ</name>
<feature type="region of interest" description="Disordered" evidence="1">
    <location>
        <begin position="142"/>
        <end position="167"/>
    </location>
</feature>
<keyword evidence="2" id="KW-0812">Transmembrane</keyword>